<proteinExistence type="predicted"/>
<evidence type="ECO:0000313" key="3">
    <source>
        <dbReference type="Proteomes" id="UP001153050"/>
    </source>
</evidence>
<dbReference type="InterPro" id="IPR029044">
    <property type="entry name" value="Nucleotide-diphossugar_trans"/>
</dbReference>
<dbReference type="Gene3D" id="3.90.550.10">
    <property type="entry name" value="Spore Coat Polysaccharide Biosynthesis Protein SpsA, Chain A"/>
    <property type="match status" value="1"/>
</dbReference>
<name>A0ABN8KFZ3_9HYPH</name>
<dbReference type="CDD" id="cd00761">
    <property type="entry name" value="Glyco_tranf_GTA_type"/>
    <property type="match status" value="1"/>
</dbReference>
<dbReference type="EMBL" id="CAKXZT010000160">
    <property type="protein sequence ID" value="CAH2407674.1"/>
    <property type="molecule type" value="Genomic_DNA"/>
</dbReference>
<dbReference type="Pfam" id="PF00535">
    <property type="entry name" value="Glycos_transf_2"/>
    <property type="match status" value="1"/>
</dbReference>
<sequence length="161" mass="17604">MSQHNATVIGVVVPMFNAERTILPTLTSICQQSHQALDIIVAAYAEQDRRIRLFRQPNAGVAHARNSGAAATDAEFLAFVDADDLWAPSKSHCNCASCRKEARQLAWHIAGLRRSTRTVGYFHSNSPMPRMACCNSCAETTLSVTEVDACTSLRIRAGRTV</sequence>
<dbReference type="PANTHER" id="PTHR43685">
    <property type="entry name" value="GLYCOSYLTRANSFERASE"/>
    <property type="match status" value="1"/>
</dbReference>
<dbReference type="RefSeq" id="WP_254021323.1">
    <property type="nucleotide sequence ID" value="NZ_CAKXZT010000160.1"/>
</dbReference>
<protein>
    <recommendedName>
        <fullName evidence="1">Glycosyltransferase 2-like domain-containing protein</fullName>
    </recommendedName>
</protein>
<evidence type="ECO:0000313" key="2">
    <source>
        <dbReference type="EMBL" id="CAH2407674.1"/>
    </source>
</evidence>
<evidence type="ECO:0000259" key="1">
    <source>
        <dbReference type="Pfam" id="PF00535"/>
    </source>
</evidence>
<accession>A0ABN8KFZ3</accession>
<feature type="domain" description="Glycosyltransferase 2-like" evidence="1">
    <location>
        <begin position="11"/>
        <end position="89"/>
    </location>
</feature>
<gene>
    <name evidence="2" type="ORF">MES5069_620020</name>
</gene>
<dbReference type="InterPro" id="IPR050834">
    <property type="entry name" value="Glycosyltransf_2"/>
</dbReference>
<organism evidence="2 3">
    <name type="scientific">Mesorhizobium escarrei</name>
    <dbReference type="NCBI Taxonomy" id="666018"/>
    <lineage>
        <taxon>Bacteria</taxon>
        <taxon>Pseudomonadati</taxon>
        <taxon>Pseudomonadota</taxon>
        <taxon>Alphaproteobacteria</taxon>
        <taxon>Hyphomicrobiales</taxon>
        <taxon>Phyllobacteriaceae</taxon>
        <taxon>Mesorhizobium</taxon>
    </lineage>
</organism>
<dbReference type="PANTHER" id="PTHR43685:SF2">
    <property type="entry name" value="GLYCOSYLTRANSFERASE 2-LIKE DOMAIN-CONTAINING PROTEIN"/>
    <property type="match status" value="1"/>
</dbReference>
<keyword evidence="3" id="KW-1185">Reference proteome</keyword>
<dbReference type="InterPro" id="IPR001173">
    <property type="entry name" value="Glyco_trans_2-like"/>
</dbReference>
<reference evidence="2 3" key="1">
    <citation type="submission" date="2022-03" db="EMBL/GenBank/DDBJ databases">
        <authorList>
            <person name="Brunel B."/>
        </authorList>
    </citation>
    <scope>NUCLEOTIDE SEQUENCE [LARGE SCALE GENOMIC DNA]</scope>
    <source>
        <strain evidence="2">STM5069sample</strain>
    </source>
</reference>
<dbReference type="SUPFAM" id="SSF53448">
    <property type="entry name" value="Nucleotide-diphospho-sugar transferases"/>
    <property type="match status" value="1"/>
</dbReference>
<dbReference type="Proteomes" id="UP001153050">
    <property type="component" value="Unassembled WGS sequence"/>
</dbReference>
<comment type="caution">
    <text evidence="2">The sequence shown here is derived from an EMBL/GenBank/DDBJ whole genome shotgun (WGS) entry which is preliminary data.</text>
</comment>